<keyword evidence="7" id="KW-1185">Reference proteome</keyword>
<sequence length="296" mass="30592">MSSNTVNAAVLGSGLLGLDLVERMQNSPHLSCGLVVGRTSHSRGLAQAAKLGCATAAGGVAALLDSGQTFDIVFDATNAFEHPEHWARLAGTGTVLIDLTPTRAGALIVPTVNGDQAAQHQHIGLVSCGGQASIPVLYALAQHFRPQYVEMVATAASVSVGRASRLNLDEYVETTQDAIRRFTGTGAAKAMLNVSAAAPPPPFRIAMTMVAPGLKPGPVSDVVESAAAAMRTVVPGYRITSCTVTGDTVRVISEVTATRNRMPVHAGNLEVISAAAIYGAEQHALAKVPALKELAR</sequence>
<accession>A0A2Z4IRF4</accession>
<dbReference type="KEGG" id="scad:DN051_40295"/>
<evidence type="ECO:0000256" key="2">
    <source>
        <dbReference type="ARBA" id="ARBA00023027"/>
    </source>
</evidence>
<proteinExistence type="inferred from homology"/>
<dbReference type="Pfam" id="PF09290">
    <property type="entry name" value="AcetDehyd-dimer"/>
    <property type="match status" value="1"/>
</dbReference>
<dbReference type="RefSeq" id="WP_112437561.1">
    <property type="nucleotide sequence ID" value="NZ_CP030073.1"/>
</dbReference>
<dbReference type="SUPFAM" id="SSF51735">
    <property type="entry name" value="NAD(P)-binding Rossmann-fold domains"/>
    <property type="match status" value="1"/>
</dbReference>
<organism evidence="5 7">
    <name type="scientific">Streptomyces cadmiisoli</name>
    <dbReference type="NCBI Taxonomy" id="2184053"/>
    <lineage>
        <taxon>Bacteria</taxon>
        <taxon>Bacillati</taxon>
        <taxon>Actinomycetota</taxon>
        <taxon>Actinomycetes</taxon>
        <taxon>Kitasatosporales</taxon>
        <taxon>Streptomycetaceae</taxon>
        <taxon>Streptomyces</taxon>
        <taxon>Streptomyces aurantiacus group</taxon>
    </lineage>
</organism>
<comment type="catalytic activity">
    <reaction evidence="3">
        <text>acetaldehyde + NAD(+) + CoA = acetyl-CoA + NADH + H(+)</text>
        <dbReference type="Rhea" id="RHEA:23288"/>
        <dbReference type="ChEBI" id="CHEBI:15343"/>
        <dbReference type="ChEBI" id="CHEBI:15378"/>
        <dbReference type="ChEBI" id="CHEBI:57287"/>
        <dbReference type="ChEBI" id="CHEBI:57288"/>
        <dbReference type="ChEBI" id="CHEBI:57540"/>
        <dbReference type="ChEBI" id="CHEBI:57945"/>
        <dbReference type="EC" id="1.2.1.10"/>
    </reaction>
</comment>
<dbReference type="SMART" id="SM00859">
    <property type="entry name" value="Semialdhyde_dh"/>
    <property type="match status" value="1"/>
</dbReference>
<dbReference type="Gene3D" id="3.30.360.10">
    <property type="entry name" value="Dihydrodipicolinate Reductase, domain 2"/>
    <property type="match status" value="1"/>
</dbReference>
<dbReference type="HAMAP" id="MF_01657">
    <property type="entry name" value="Ac_ald_DH_ac"/>
    <property type="match status" value="1"/>
</dbReference>
<dbReference type="InterPro" id="IPR015426">
    <property type="entry name" value="Acetylaldehyde_DH_C"/>
</dbReference>
<name>A0A2Z4IRF4_9ACTN</name>
<comment type="caution">
    <text evidence="3">Lacks conserved residue(s) required for the propagation of feature annotation.</text>
</comment>
<comment type="similarity">
    <text evidence="1 3">Belongs to the acetaldehyde dehydrogenase family.</text>
</comment>
<dbReference type="GO" id="GO:0008774">
    <property type="term" value="F:acetaldehyde dehydrogenase (acetylating) activity"/>
    <property type="evidence" value="ECO:0007669"/>
    <property type="project" value="UniProtKB-UniRule"/>
</dbReference>
<evidence type="ECO:0000313" key="7">
    <source>
        <dbReference type="Proteomes" id="UP000249616"/>
    </source>
</evidence>
<dbReference type="CDD" id="cd23933">
    <property type="entry name" value="ALDH_C"/>
    <property type="match status" value="1"/>
</dbReference>
<gene>
    <name evidence="5" type="ORF">DN051_00515</name>
    <name evidence="6" type="ORF">DN051_40295</name>
</gene>
<evidence type="ECO:0000256" key="3">
    <source>
        <dbReference type="HAMAP-Rule" id="MF_01657"/>
    </source>
</evidence>
<dbReference type="KEGG" id="scad:DN051_00515"/>
<evidence type="ECO:0000313" key="5">
    <source>
        <dbReference type="EMBL" id="AWW35367.1"/>
    </source>
</evidence>
<keyword evidence="2 3" id="KW-0520">NAD</keyword>
<dbReference type="Gene3D" id="3.40.50.720">
    <property type="entry name" value="NAD(P)-binding Rossmann-like Domain"/>
    <property type="match status" value="1"/>
</dbReference>
<dbReference type="GO" id="GO:0051287">
    <property type="term" value="F:NAD binding"/>
    <property type="evidence" value="ECO:0007669"/>
    <property type="project" value="UniProtKB-UniRule"/>
</dbReference>
<dbReference type="NCBIfam" id="NF006157">
    <property type="entry name" value="PRK08300.1"/>
    <property type="match status" value="1"/>
</dbReference>
<evidence type="ECO:0000313" key="6">
    <source>
        <dbReference type="EMBL" id="AWW42072.1"/>
    </source>
</evidence>
<keyword evidence="3" id="KW-0560">Oxidoreductase</keyword>
<feature type="active site" description="Acyl-thioester intermediate" evidence="3">
    <location>
        <position position="128"/>
    </location>
</feature>
<protein>
    <recommendedName>
        <fullName evidence="3">Acetaldehyde dehydrogenase</fullName>
        <ecNumber evidence="3">1.2.1.10</ecNumber>
    </recommendedName>
    <alternativeName>
        <fullName evidence="3">Acetaldehyde dehydrogenase [acetylating]</fullName>
    </alternativeName>
</protein>
<dbReference type="EC" id="1.2.1.10" evidence="3"/>
<dbReference type="EMBL" id="CP030073">
    <property type="protein sequence ID" value="AWW42072.1"/>
    <property type="molecule type" value="Genomic_DNA"/>
</dbReference>
<dbReference type="Pfam" id="PF01118">
    <property type="entry name" value="Semialdhyde_dh"/>
    <property type="match status" value="1"/>
</dbReference>
<dbReference type="SUPFAM" id="SSF55347">
    <property type="entry name" value="Glyceraldehyde-3-phosphate dehydrogenase-like, C-terminal domain"/>
    <property type="match status" value="1"/>
</dbReference>
<evidence type="ECO:0000259" key="4">
    <source>
        <dbReference type="SMART" id="SM00859"/>
    </source>
</evidence>
<dbReference type="AlphaFoldDB" id="A0A2Z4IRF4"/>
<dbReference type="Proteomes" id="UP000249616">
    <property type="component" value="Chromosome"/>
</dbReference>
<reference evidence="5 7" key="1">
    <citation type="journal article" date="2019" name="Int. J. Syst. Evol. Microbiol.">
        <title>Streptomyces cadmiisoli sp. nov., a novel actinomycete isolated from cadmium-contaminated soil.</title>
        <authorList>
            <person name="Li K."/>
            <person name="Tang X."/>
            <person name="Zhao J."/>
            <person name="Guo Y."/>
            <person name="Tang Y."/>
            <person name="Gao J."/>
        </authorList>
    </citation>
    <scope>NUCLEOTIDE SEQUENCE [LARGE SCALE GENOMIC DNA]</scope>
    <source>
        <strain evidence="5 7">ZFG47</strain>
    </source>
</reference>
<dbReference type="InterPro" id="IPR003361">
    <property type="entry name" value="Acetaldehyde_dehydrogenase"/>
</dbReference>
<feature type="binding site" evidence="3">
    <location>
        <position position="268"/>
    </location>
    <ligand>
        <name>NAD(+)</name>
        <dbReference type="ChEBI" id="CHEBI:57540"/>
    </ligand>
</feature>
<dbReference type="InterPro" id="IPR000534">
    <property type="entry name" value="Semialdehyde_DH_NAD-bd"/>
</dbReference>
<feature type="domain" description="Semialdehyde dehydrogenase NAD-binding" evidence="4">
    <location>
        <begin position="7"/>
        <end position="120"/>
    </location>
</feature>
<keyword evidence="3" id="KW-0058">Aromatic hydrocarbons catabolism</keyword>
<dbReference type="EMBL" id="CP030073">
    <property type="protein sequence ID" value="AWW35367.1"/>
    <property type="molecule type" value="Genomic_DNA"/>
</dbReference>
<dbReference type="InterPro" id="IPR036291">
    <property type="entry name" value="NAD(P)-bd_dom_sf"/>
</dbReference>
<evidence type="ECO:0000256" key="1">
    <source>
        <dbReference type="ARBA" id="ARBA00009244"/>
    </source>
</evidence>